<name>A0AC34FZ04_9BILA</name>
<evidence type="ECO:0000313" key="1">
    <source>
        <dbReference type="Proteomes" id="UP000887579"/>
    </source>
</evidence>
<proteinExistence type="predicted"/>
<accession>A0AC34FZ04</accession>
<organism evidence="1 2">
    <name type="scientific">Panagrolaimus sp. ES5</name>
    <dbReference type="NCBI Taxonomy" id="591445"/>
    <lineage>
        <taxon>Eukaryota</taxon>
        <taxon>Metazoa</taxon>
        <taxon>Ecdysozoa</taxon>
        <taxon>Nematoda</taxon>
        <taxon>Chromadorea</taxon>
        <taxon>Rhabditida</taxon>
        <taxon>Tylenchina</taxon>
        <taxon>Panagrolaimomorpha</taxon>
        <taxon>Panagrolaimoidea</taxon>
        <taxon>Panagrolaimidae</taxon>
        <taxon>Panagrolaimus</taxon>
    </lineage>
</organism>
<dbReference type="Proteomes" id="UP000887579">
    <property type="component" value="Unplaced"/>
</dbReference>
<evidence type="ECO:0000313" key="2">
    <source>
        <dbReference type="WBParaSite" id="ES5_v2.g22229.t1"/>
    </source>
</evidence>
<reference evidence="2" key="1">
    <citation type="submission" date="2022-11" db="UniProtKB">
        <authorList>
            <consortium name="WormBaseParasite"/>
        </authorList>
    </citation>
    <scope>IDENTIFICATION</scope>
</reference>
<dbReference type="WBParaSite" id="ES5_v2.g22229.t1">
    <property type="protein sequence ID" value="ES5_v2.g22229.t1"/>
    <property type="gene ID" value="ES5_v2.g22229"/>
</dbReference>
<protein>
    <submittedName>
        <fullName evidence="2">Uncharacterized protein</fullName>
    </submittedName>
</protein>
<sequence length="888" mass="100008">MAGAADVQVVICVHETVENIELHAKLRNKLIRRNETLLRFINAHLKHPSALLEEAIMEIELIQNMEEYLVNTVLAGDIAQEQFARAEAIFNTNNEQTRFARTMKIYELSSFIGRRPGFGDLSPVIVKHQRSPFSTKKFELRIQEAPKGEIPILLEELYSLLIPEWQRQRFADQLMAKNIDQKVGSQVGGGSHVSPLLSKNLSQDISDALPLNIPSPALDVQQEDAATVEEESQAPPPKKRKAAKTNPKMEKLEPYFKVTYLIFCLKTVMNNIFKVAEILDERLEYLESQVRSINEVAIKALMQPFIDRSNECVDDGVTFSTRVRNAVYQLIRSRYPEYHSSKVVAKYHRTCGNENCWHLLHIVPDRLADPAKHRERADSTILAAKCTNAIKNTAKNETTPELIALANELLSDFTSPLQEEIKSEIVGVLKALTNYTKKTVASLRDYLIIPSEIHSLEKDETRYIEALLSRLAWILSTKGRSYCNTVIIPCHGDGGETKKICLNPKHIMIDSSLLRNALQYTQIFPPTIYESESPEIRQKVDKIQAEGADERGDEAGNDGDVGGGAEGIESVVEGAGDKNVEPSNAQITLADNDGDDDDDFMLLPEEILEKTKLRLEAIKEQLPKVFQNSWKKVCGRVDSLFSSGVEPENVTTVNTKDSEMEVRHILEQKVVKRASPRAENSFELAVLMLTHFTKVKDYVKLVKIIEEQISGEGAPQTEEMIKTKLKQWVDVVINTIAGQLTSNGFKSEYPLSKRDASVVNAGNFMRLFICFIVAAFPASNPETDFLNSKFLDTASYEFEQHLLHKYKRQSHFREGIMGYAKAETTASRRTDPTESSRLTLNTVAGIMGAVGVGLKYCAVIFPSKRSYKYGTKEHRDEVLHEHQKSRLT</sequence>